<dbReference type="EMBL" id="QEAQ01000006">
    <property type="protein sequence ID" value="TPX61661.1"/>
    <property type="molecule type" value="Genomic_DNA"/>
</dbReference>
<accession>A0A507ECX3</accession>
<dbReference type="AlphaFoldDB" id="A0A507ECX3"/>
<keyword evidence="2" id="KW-1185">Reference proteome</keyword>
<comment type="caution">
    <text evidence="1">The sequence shown here is derived from an EMBL/GenBank/DDBJ whole genome shotgun (WGS) entry which is preliminary data.</text>
</comment>
<sequence length="148" mass="16666">MASLNDYAGFWTLDSSRTDDYSDVLSAQNISWLVRKVILNMTITYDITITKDGEVEVLHTVNPKGAKQVLPLDGKPHATEDSTFGPVSHTASKNAQGQFTLVTVSDKNNWKNSGTWVLEENNTVMVRHLQFESPKLKKTFKMTFTKKQ</sequence>
<gene>
    <name evidence="1" type="ORF">PhCBS80983_g00981</name>
</gene>
<evidence type="ECO:0000313" key="1">
    <source>
        <dbReference type="EMBL" id="TPX61661.1"/>
    </source>
</evidence>
<dbReference type="Proteomes" id="UP000318582">
    <property type="component" value="Unassembled WGS sequence"/>
</dbReference>
<proteinExistence type="predicted"/>
<evidence type="ECO:0008006" key="3">
    <source>
        <dbReference type="Google" id="ProtNLM"/>
    </source>
</evidence>
<evidence type="ECO:0000313" key="2">
    <source>
        <dbReference type="Proteomes" id="UP000318582"/>
    </source>
</evidence>
<name>A0A507ECX3_9FUNG</name>
<dbReference type="Gene3D" id="2.40.128.20">
    <property type="match status" value="1"/>
</dbReference>
<dbReference type="InterPro" id="IPR012674">
    <property type="entry name" value="Calycin"/>
</dbReference>
<dbReference type="SUPFAM" id="SSF50814">
    <property type="entry name" value="Lipocalins"/>
    <property type="match status" value="1"/>
</dbReference>
<organism evidence="1 2">
    <name type="scientific">Powellomyces hirtus</name>
    <dbReference type="NCBI Taxonomy" id="109895"/>
    <lineage>
        <taxon>Eukaryota</taxon>
        <taxon>Fungi</taxon>
        <taxon>Fungi incertae sedis</taxon>
        <taxon>Chytridiomycota</taxon>
        <taxon>Chytridiomycota incertae sedis</taxon>
        <taxon>Chytridiomycetes</taxon>
        <taxon>Spizellomycetales</taxon>
        <taxon>Powellomycetaceae</taxon>
        <taxon>Powellomyces</taxon>
    </lineage>
</organism>
<protein>
    <recommendedName>
        <fullName evidence="3">Lipocalin-like domain-containing protein</fullName>
    </recommendedName>
</protein>
<reference evidence="1 2" key="1">
    <citation type="journal article" date="2019" name="Sci. Rep.">
        <title>Comparative genomics of chytrid fungi reveal insights into the obligate biotrophic and pathogenic lifestyle of Synchytrium endobioticum.</title>
        <authorList>
            <person name="van de Vossenberg B.T.L.H."/>
            <person name="Warris S."/>
            <person name="Nguyen H.D.T."/>
            <person name="van Gent-Pelzer M.P.E."/>
            <person name="Joly D.L."/>
            <person name="van de Geest H.C."/>
            <person name="Bonants P.J.M."/>
            <person name="Smith D.S."/>
            <person name="Levesque C.A."/>
            <person name="van der Lee T.A.J."/>
        </authorList>
    </citation>
    <scope>NUCLEOTIDE SEQUENCE [LARGE SCALE GENOMIC DNA]</scope>
    <source>
        <strain evidence="1 2">CBS 809.83</strain>
    </source>
</reference>